<dbReference type="EMBL" id="GL876970">
    <property type="protein sequence ID" value="KLU87001.1"/>
    <property type="molecule type" value="Genomic_DNA"/>
</dbReference>
<proteinExistence type="inferred from homology"/>
<reference evidence="10" key="1">
    <citation type="submission" date="2010-05" db="EMBL/GenBank/DDBJ databases">
        <title>The Genome Sequence of Magnaporthe poae strain ATCC 64411.</title>
        <authorList>
            <consortium name="The Broad Institute Genome Sequencing Platform"/>
            <consortium name="Broad Institute Genome Sequencing Center for Infectious Disease"/>
            <person name="Ma L.-J."/>
            <person name="Dead R."/>
            <person name="Young S."/>
            <person name="Zeng Q."/>
            <person name="Koehrsen M."/>
            <person name="Alvarado L."/>
            <person name="Berlin A."/>
            <person name="Chapman S.B."/>
            <person name="Chen Z."/>
            <person name="Freedman E."/>
            <person name="Gellesch M."/>
            <person name="Goldberg J."/>
            <person name="Griggs A."/>
            <person name="Gujja S."/>
            <person name="Heilman E.R."/>
            <person name="Heiman D."/>
            <person name="Hepburn T."/>
            <person name="Howarth C."/>
            <person name="Jen D."/>
            <person name="Larson L."/>
            <person name="Mehta T."/>
            <person name="Neiman D."/>
            <person name="Pearson M."/>
            <person name="Roberts A."/>
            <person name="Saif S."/>
            <person name="Shea T."/>
            <person name="Shenoy N."/>
            <person name="Sisk P."/>
            <person name="Stolte C."/>
            <person name="Sykes S."/>
            <person name="Walk T."/>
            <person name="White J."/>
            <person name="Yandava C."/>
            <person name="Haas B."/>
            <person name="Nusbaum C."/>
            <person name="Birren B."/>
        </authorList>
    </citation>
    <scope>NUCLEOTIDE SEQUENCE</scope>
    <source>
        <strain evidence="10">ATCC 64411</strain>
    </source>
</reference>
<dbReference type="SUPFAM" id="SSF54897">
    <property type="entry name" value="Protease propeptides/inhibitors"/>
    <property type="match status" value="1"/>
</dbReference>
<sequence length="251" mass="26821">MVGFKTLALHLAAVLPALAAPVDKQATQVVPNSYIITLKQGASAASFQNHLSWVGDVHRRSVSKRDTTGVDKVFDLDGFTAYSGSFDAATLQEIKKSDEVAFVEPDQVWDLYTLSTQSGAPWGLGSISHRKPNSTDYVYDPAGLGADHYAYIIDTGLDTEHVEFEGRGTLGYNAYPNSQFIDKIGHGTHVAGTIAGKTYGVAKKASIVSVRVFDTGSSTTAIVLDGFSWAVKDITAKGRQAKSVISMSLGE</sequence>
<reference evidence="12" key="2">
    <citation type="submission" date="2010-05" db="EMBL/GenBank/DDBJ databases">
        <title>The genome sequence of Magnaporthe poae strain ATCC 64411.</title>
        <authorList>
            <person name="Ma L.-J."/>
            <person name="Dead R."/>
            <person name="Young S."/>
            <person name="Zeng Q."/>
            <person name="Koehrsen M."/>
            <person name="Alvarado L."/>
            <person name="Berlin A."/>
            <person name="Chapman S.B."/>
            <person name="Chen Z."/>
            <person name="Freedman E."/>
            <person name="Gellesch M."/>
            <person name="Goldberg J."/>
            <person name="Griggs A."/>
            <person name="Gujja S."/>
            <person name="Heilman E.R."/>
            <person name="Heiman D."/>
            <person name="Hepburn T."/>
            <person name="Howarth C."/>
            <person name="Jen D."/>
            <person name="Larson L."/>
            <person name="Mehta T."/>
            <person name="Neiman D."/>
            <person name="Pearson M."/>
            <person name="Roberts A."/>
            <person name="Saif S."/>
            <person name="Shea T."/>
            <person name="Shenoy N."/>
            <person name="Sisk P."/>
            <person name="Stolte C."/>
            <person name="Sykes S."/>
            <person name="Walk T."/>
            <person name="White J."/>
            <person name="Yandava C."/>
            <person name="Haas B."/>
            <person name="Nusbaum C."/>
            <person name="Birren B."/>
        </authorList>
    </citation>
    <scope>NUCLEOTIDE SEQUENCE [LARGE SCALE GENOMIC DNA]</scope>
    <source>
        <strain evidence="12">ATCC 64411 / 73-15</strain>
    </source>
</reference>
<dbReference type="EnsemblFungi" id="MAPG_06007T0">
    <property type="protein sequence ID" value="MAPG_06007T0"/>
    <property type="gene ID" value="MAPG_06007"/>
</dbReference>
<keyword evidence="4" id="KW-0378">Hydrolase</keyword>
<dbReference type="OMA" id="WAVKDIT"/>
<dbReference type="VEuPathDB" id="FungiDB:MAPG_06007"/>
<evidence type="ECO:0000256" key="7">
    <source>
        <dbReference type="SAM" id="SignalP"/>
    </source>
</evidence>
<evidence type="ECO:0000256" key="1">
    <source>
        <dbReference type="ARBA" id="ARBA00011073"/>
    </source>
</evidence>
<dbReference type="OrthoDB" id="206201at2759"/>
<reference evidence="11" key="4">
    <citation type="journal article" date="2015" name="G3 (Bethesda)">
        <title>Genome sequences of three phytopathogenic species of the Magnaporthaceae family of fungi.</title>
        <authorList>
            <person name="Okagaki L.H."/>
            <person name="Nunes C.C."/>
            <person name="Sailsbery J."/>
            <person name="Clay B."/>
            <person name="Brown D."/>
            <person name="John T."/>
            <person name="Oh Y."/>
            <person name="Young N."/>
            <person name="Fitzgerald M."/>
            <person name="Haas B.J."/>
            <person name="Zeng Q."/>
            <person name="Young S."/>
            <person name="Adiconis X."/>
            <person name="Fan L."/>
            <person name="Levin J.Z."/>
            <person name="Mitchell T.K."/>
            <person name="Okubara P.A."/>
            <person name="Farman M.L."/>
            <person name="Kohn L.M."/>
            <person name="Birren B."/>
            <person name="Ma L.-J."/>
            <person name="Dean R.A."/>
        </authorList>
    </citation>
    <scope>NUCLEOTIDE SEQUENCE</scope>
    <source>
        <strain evidence="11">ATCC 64411 / 73-15</strain>
    </source>
</reference>
<dbReference type="EMBL" id="ADBL01001440">
    <property type="status" value="NOT_ANNOTATED_CDS"/>
    <property type="molecule type" value="Genomic_DNA"/>
</dbReference>
<evidence type="ECO:0000259" key="9">
    <source>
        <dbReference type="Pfam" id="PF05922"/>
    </source>
</evidence>
<dbReference type="InterPro" id="IPR036852">
    <property type="entry name" value="Peptidase_S8/S53_dom_sf"/>
</dbReference>
<evidence type="ECO:0000259" key="8">
    <source>
        <dbReference type="Pfam" id="PF00082"/>
    </source>
</evidence>
<comment type="similarity">
    <text evidence="1 6">Belongs to the peptidase S8 family.</text>
</comment>
<evidence type="ECO:0000256" key="3">
    <source>
        <dbReference type="ARBA" id="ARBA00022729"/>
    </source>
</evidence>
<dbReference type="AlphaFoldDB" id="A0A0C4E0W7"/>
<dbReference type="PANTHER" id="PTHR43806:SF58">
    <property type="entry name" value="ALKALINE PROTEASE 1-RELATED"/>
    <property type="match status" value="1"/>
</dbReference>
<dbReference type="PANTHER" id="PTHR43806">
    <property type="entry name" value="PEPTIDASE S8"/>
    <property type="match status" value="1"/>
</dbReference>
<evidence type="ECO:0000256" key="6">
    <source>
        <dbReference type="PROSITE-ProRule" id="PRU01240"/>
    </source>
</evidence>
<dbReference type="Pfam" id="PF00082">
    <property type="entry name" value="Peptidase_S8"/>
    <property type="match status" value="1"/>
</dbReference>
<keyword evidence="2" id="KW-0645">Protease</keyword>
<dbReference type="InterPro" id="IPR000209">
    <property type="entry name" value="Peptidase_S8/S53_dom"/>
</dbReference>
<feature type="signal peptide" evidence="7">
    <location>
        <begin position="1"/>
        <end position="19"/>
    </location>
</feature>
<dbReference type="Proteomes" id="UP000011715">
    <property type="component" value="Unassembled WGS sequence"/>
</dbReference>
<evidence type="ECO:0000256" key="2">
    <source>
        <dbReference type="ARBA" id="ARBA00022670"/>
    </source>
</evidence>
<dbReference type="PROSITE" id="PS00136">
    <property type="entry name" value="SUBTILASE_ASP"/>
    <property type="match status" value="1"/>
</dbReference>
<dbReference type="InterPro" id="IPR022398">
    <property type="entry name" value="Peptidase_S8_His-AS"/>
</dbReference>
<reference evidence="11" key="5">
    <citation type="submission" date="2015-06" db="UniProtKB">
        <authorList>
            <consortium name="EnsemblFungi"/>
        </authorList>
    </citation>
    <scope>IDENTIFICATION</scope>
    <source>
        <strain evidence="11">ATCC 64411</strain>
    </source>
</reference>
<dbReference type="GO" id="GO:0006508">
    <property type="term" value="P:proteolysis"/>
    <property type="evidence" value="ECO:0007669"/>
    <property type="project" value="UniProtKB-KW"/>
</dbReference>
<dbReference type="GO" id="GO:0004252">
    <property type="term" value="F:serine-type endopeptidase activity"/>
    <property type="evidence" value="ECO:0007669"/>
    <property type="project" value="InterPro"/>
</dbReference>
<feature type="domain" description="Peptidase S8/S53" evidence="8">
    <location>
        <begin position="152"/>
        <end position="250"/>
    </location>
</feature>
<feature type="domain" description="Inhibitor I9" evidence="9">
    <location>
        <begin position="33"/>
        <end position="111"/>
    </location>
</feature>
<name>A0A0C4E0W7_MAGP6</name>
<evidence type="ECO:0000313" key="10">
    <source>
        <dbReference type="EMBL" id="KLU87001.1"/>
    </source>
</evidence>
<comment type="caution">
    <text evidence="6">Lacks conserved residue(s) required for the propagation of feature annotation.</text>
</comment>
<dbReference type="InterPro" id="IPR010259">
    <property type="entry name" value="S8pro/Inhibitor_I9"/>
</dbReference>
<dbReference type="Gene3D" id="3.30.70.80">
    <property type="entry name" value="Peptidase S8 propeptide/proteinase inhibitor I9"/>
    <property type="match status" value="1"/>
</dbReference>
<evidence type="ECO:0000313" key="12">
    <source>
        <dbReference type="Proteomes" id="UP000011715"/>
    </source>
</evidence>
<keyword evidence="5" id="KW-0720">Serine protease</keyword>
<evidence type="ECO:0000256" key="4">
    <source>
        <dbReference type="ARBA" id="ARBA00022801"/>
    </source>
</evidence>
<evidence type="ECO:0000256" key="5">
    <source>
        <dbReference type="ARBA" id="ARBA00022825"/>
    </source>
</evidence>
<dbReference type="SUPFAM" id="SSF52743">
    <property type="entry name" value="Subtilisin-like"/>
    <property type="match status" value="1"/>
</dbReference>
<dbReference type="InterPro" id="IPR023827">
    <property type="entry name" value="Peptidase_S8_Asp-AS"/>
</dbReference>
<dbReference type="PRINTS" id="PR00723">
    <property type="entry name" value="SUBTILISIN"/>
</dbReference>
<feature type="chain" id="PRO_5009385618" evidence="7">
    <location>
        <begin position="20"/>
        <end position="251"/>
    </location>
</feature>
<organism evidence="11 12">
    <name type="scientific">Magnaporthiopsis poae (strain ATCC 64411 / 73-15)</name>
    <name type="common">Kentucky bluegrass fungus</name>
    <name type="synonym">Magnaporthe poae</name>
    <dbReference type="NCBI Taxonomy" id="644358"/>
    <lineage>
        <taxon>Eukaryota</taxon>
        <taxon>Fungi</taxon>
        <taxon>Dikarya</taxon>
        <taxon>Ascomycota</taxon>
        <taxon>Pezizomycotina</taxon>
        <taxon>Sordariomycetes</taxon>
        <taxon>Sordariomycetidae</taxon>
        <taxon>Magnaporthales</taxon>
        <taxon>Magnaporthaceae</taxon>
        <taxon>Magnaporthiopsis</taxon>
    </lineage>
</organism>
<dbReference type="GO" id="GO:0005576">
    <property type="term" value="C:extracellular region"/>
    <property type="evidence" value="ECO:0007669"/>
    <property type="project" value="UniProtKB-ARBA"/>
</dbReference>
<dbReference type="PROSITE" id="PS00137">
    <property type="entry name" value="SUBTILASE_HIS"/>
    <property type="match status" value="1"/>
</dbReference>
<gene>
    <name evidence="10" type="ORF">MAPG_06007</name>
</gene>
<evidence type="ECO:0000313" key="11">
    <source>
        <dbReference type="EnsemblFungi" id="MAPG_06007T0"/>
    </source>
</evidence>
<dbReference type="InterPro" id="IPR037045">
    <property type="entry name" value="S8pro/Inhibitor_I9_sf"/>
</dbReference>
<dbReference type="InterPro" id="IPR015500">
    <property type="entry name" value="Peptidase_S8_subtilisin-rel"/>
</dbReference>
<dbReference type="InterPro" id="IPR050131">
    <property type="entry name" value="Peptidase_S8_subtilisin-like"/>
</dbReference>
<dbReference type="Pfam" id="PF05922">
    <property type="entry name" value="Inhibitor_I9"/>
    <property type="match status" value="1"/>
</dbReference>
<keyword evidence="3 7" id="KW-0732">Signal</keyword>
<dbReference type="STRING" id="644358.A0A0C4E0W7"/>
<dbReference type="Gene3D" id="3.40.50.200">
    <property type="entry name" value="Peptidase S8/S53 domain"/>
    <property type="match status" value="1"/>
</dbReference>
<dbReference type="eggNOG" id="KOG1153">
    <property type="taxonomic scope" value="Eukaryota"/>
</dbReference>
<accession>A0A0C4E0W7</accession>
<protein>
    <submittedName>
        <fullName evidence="10">Oryzin</fullName>
    </submittedName>
</protein>
<reference evidence="10" key="3">
    <citation type="submission" date="2011-03" db="EMBL/GenBank/DDBJ databases">
        <title>Annotation of Magnaporthe poae ATCC 64411.</title>
        <authorList>
            <person name="Ma L.-J."/>
            <person name="Dead R."/>
            <person name="Young S.K."/>
            <person name="Zeng Q."/>
            <person name="Gargeya S."/>
            <person name="Fitzgerald M."/>
            <person name="Haas B."/>
            <person name="Abouelleil A."/>
            <person name="Alvarado L."/>
            <person name="Arachchi H.M."/>
            <person name="Berlin A."/>
            <person name="Brown A."/>
            <person name="Chapman S.B."/>
            <person name="Chen Z."/>
            <person name="Dunbar C."/>
            <person name="Freedman E."/>
            <person name="Gearin G."/>
            <person name="Gellesch M."/>
            <person name="Goldberg J."/>
            <person name="Griggs A."/>
            <person name="Gujja S."/>
            <person name="Heiman D."/>
            <person name="Howarth C."/>
            <person name="Larson L."/>
            <person name="Lui A."/>
            <person name="MacDonald P.J.P."/>
            <person name="Mehta T."/>
            <person name="Montmayeur A."/>
            <person name="Murphy C."/>
            <person name="Neiman D."/>
            <person name="Pearson M."/>
            <person name="Priest M."/>
            <person name="Roberts A."/>
            <person name="Saif S."/>
            <person name="Shea T."/>
            <person name="Shenoy N."/>
            <person name="Sisk P."/>
            <person name="Stolte C."/>
            <person name="Sykes S."/>
            <person name="Yandava C."/>
            <person name="Wortman J."/>
            <person name="Nusbaum C."/>
            <person name="Birren B."/>
        </authorList>
    </citation>
    <scope>NUCLEOTIDE SEQUENCE</scope>
    <source>
        <strain evidence="10">ATCC 64411</strain>
    </source>
</reference>
<keyword evidence="12" id="KW-1185">Reference proteome</keyword>
<dbReference type="PROSITE" id="PS51892">
    <property type="entry name" value="SUBTILASE"/>
    <property type="match status" value="1"/>
</dbReference>